<feature type="region of interest" description="Disordered" evidence="1">
    <location>
        <begin position="702"/>
        <end position="744"/>
    </location>
</feature>
<dbReference type="Pfam" id="PF01764">
    <property type="entry name" value="Lipase_3"/>
    <property type="match status" value="1"/>
</dbReference>
<evidence type="ECO:0000259" key="2">
    <source>
        <dbReference type="Pfam" id="PF01764"/>
    </source>
</evidence>
<dbReference type="EMBL" id="KK100648">
    <property type="protein sequence ID" value="KIZ04540.1"/>
    <property type="molecule type" value="Genomic_DNA"/>
</dbReference>
<feature type="compositionally biased region" description="Low complexity" evidence="1">
    <location>
        <begin position="369"/>
        <end position="381"/>
    </location>
</feature>
<sequence length="799" mass="78909">MLAAARWVLAQTKYRLISALAQHPDYQLLVVGHSMGGGTAALLTMMVREKIPELAAARCYAIACPAVMTLELAGACSGAVTTLVHGADIVPTFSIGSVDALREEVTRSSWFADFQSDTRQRLYRALSTTVATATSAGGATLVAGCSGAGRWTARNILSPASKPFRSCWGPAPPGVGGPRRGGAAAAGGPGGGSGEAQPLLAGRGQAERYWQQQAALQGADGRPTNGRASPRPWGTAATGPGGGSGDEGLADVGGGEVSGAAGGVPVGPLLPSGPELEAALQQCLAAVEARELGPQAAGALAAPLASEPFDRGLGGALPVSTRGGGGVGGASPPRGRTPVGGGVVGSVRAALVGKQRPAAPGKKDDDRAGAPPFGAAPGPADGADEADSSAAAPFSAAVTLRRRGWTWQVLGPEAGGDGGAGAGGGWALEGGGVAGSMVQYVGRTSRLAAAAAGSLLRGGSVVLNACTPPTPPLAAGAGAGSAQQQQDGGSSGSRLGMGMGWLADFPGSPFHSGGGAGSSDGGQRGAPHAPDDGGGGDQGSDGSEGALDPDLDAEGGLAGDEEADAHELERPEVRQSISAVVATLVTADTGAGDAAARAEASAAEELLLEAADGGPGGGSSGGGSSTGQLLGAAGASPTRGGWQQHDGGNGSPPARGRGPDVASGDGGGATEGGAPSRSDDPRMVRRQMYPAGRILHLMPAHALRPPNAGDTQAQQQQQQQQQQRQSSEQQQPSRRTSQAGAVGGSGDYVLLEVPRREVYGRLRLCRSMIRDHFIPAYLRGLDAVAARLEAQLAEGGDSA</sequence>
<feature type="region of interest" description="Disordered" evidence="1">
    <location>
        <begin position="474"/>
        <end position="574"/>
    </location>
</feature>
<feature type="compositionally biased region" description="Gly residues" evidence="1">
    <location>
        <begin position="613"/>
        <end position="625"/>
    </location>
</feature>
<dbReference type="CDD" id="cd00519">
    <property type="entry name" value="Lipase_3"/>
    <property type="match status" value="1"/>
</dbReference>
<feature type="compositionally biased region" description="Gly residues" evidence="1">
    <location>
        <begin position="176"/>
        <end position="194"/>
    </location>
</feature>
<evidence type="ECO:0000313" key="3">
    <source>
        <dbReference type="EMBL" id="KIZ04540.1"/>
    </source>
</evidence>
<feature type="compositionally biased region" description="Gly residues" evidence="1">
    <location>
        <begin position="489"/>
        <end position="499"/>
    </location>
</feature>
<proteinExistence type="predicted"/>
<dbReference type="RefSeq" id="XP_013903559.1">
    <property type="nucleotide sequence ID" value="XM_014048105.1"/>
</dbReference>
<organism evidence="3 4">
    <name type="scientific">Monoraphidium neglectum</name>
    <dbReference type="NCBI Taxonomy" id="145388"/>
    <lineage>
        <taxon>Eukaryota</taxon>
        <taxon>Viridiplantae</taxon>
        <taxon>Chlorophyta</taxon>
        <taxon>core chlorophytes</taxon>
        <taxon>Chlorophyceae</taxon>
        <taxon>CS clade</taxon>
        <taxon>Sphaeropleales</taxon>
        <taxon>Selenastraceae</taxon>
        <taxon>Monoraphidium</taxon>
    </lineage>
</organism>
<dbReference type="PANTHER" id="PTHR46023:SF6">
    <property type="entry name" value="LIPASE CLASS 3 FAMILY PROTEIN"/>
    <property type="match status" value="1"/>
</dbReference>
<dbReference type="InterPro" id="IPR029058">
    <property type="entry name" value="AB_hydrolase_fold"/>
</dbReference>
<feature type="region of interest" description="Disordered" evidence="1">
    <location>
        <begin position="214"/>
        <end position="249"/>
    </location>
</feature>
<dbReference type="AlphaFoldDB" id="A0A0D2MPC5"/>
<name>A0A0D2MPC5_9CHLO</name>
<dbReference type="InterPro" id="IPR002921">
    <property type="entry name" value="Fungal_lipase-type"/>
</dbReference>
<evidence type="ECO:0000256" key="1">
    <source>
        <dbReference type="SAM" id="MobiDB-lite"/>
    </source>
</evidence>
<keyword evidence="4" id="KW-1185">Reference proteome</keyword>
<dbReference type="SUPFAM" id="SSF53474">
    <property type="entry name" value="alpha/beta-Hydrolases"/>
    <property type="match status" value="1"/>
</dbReference>
<dbReference type="KEGG" id="mng:MNEG_3418"/>
<feature type="compositionally biased region" description="Acidic residues" evidence="1">
    <location>
        <begin position="547"/>
        <end position="564"/>
    </location>
</feature>
<dbReference type="GO" id="GO:0006629">
    <property type="term" value="P:lipid metabolic process"/>
    <property type="evidence" value="ECO:0007669"/>
    <property type="project" value="InterPro"/>
</dbReference>
<dbReference type="GeneID" id="25736296"/>
<dbReference type="OrthoDB" id="438440at2759"/>
<feature type="compositionally biased region" description="Low complexity" evidence="1">
    <location>
        <begin position="474"/>
        <end position="488"/>
    </location>
</feature>
<accession>A0A0D2MPC5</accession>
<dbReference type="Proteomes" id="UP000054498">
    <property type="component" value="Unassembled WGS sequence"/>
</dbReference>
<dbReference type="Gene3D" id="3.40.50.1820">
    <property type="entry name" value="alpha/beta hydrolase"/>
    <property type="match status" value="1"/>
</dbReference>
<dbReference type="PANTHER" id="PTHR46023">
    <property type="entry name" value="LIPASE CLASS 3 PROTEIN-LIKE"/>
    <property type="match status" value="1"/>
</dbReference>
<feature type="compositionally biased region" description="Gly residues" evidence="1">
    <location>
        <begin position="512"/>
        <end position="524"/>
    </location>
</feature>
<reference evidence="3 4" key="1">
    <citation type="journal article" date="2013" name="BMC Genomics">
        <title>Reconstruction of the lipid metabolism for the microalga Monoraphidium neglectum from its genome sequence reveals characteristics suitable for biofuel production.</title>
        <authorList>
            <person name="Bogen C."/>
            <person name="Al-Dilaimi A."/>
            <person name="Albersmeier A."/>
            <person name="Wichmann J."/>
            <person name="Grundmann M."/>
            <person name="Rupp O."/>
            <person name="Lauersen K.J."/>
            <person name="Blifernez-Klassen O."/>
            <person name="Kalinowski J."/>
            <person name="Goesmann A."/>
            <person name="Mussgnug J.H."/>
            <person name="Kruse O."/>
        </authorList>
    </citation>
    <scope>NUCLEOTIDE SEQUENCE [LARGE SCALE GENOMIC DNA]</scope>
    <source>
        <strain evidence="3 4">SAG 48.87</strain>
    </source>
</reference>
<protein>
    <recommendedName>
        <fullName evidence="2">Fungal lipase-type domain-containing protein</fullName>
    </recommendedName>
</protein>
<feature type="domain" description="Fungal lipase-type" evidence="2">
    <location>
        <begin position="2"/>
        <end position="94"/>
    </location>
</feature>
<feature type="region of interest" description="Disordered" evidence="1">
    <location>
        <begin position="610"/>
        <end position="683"/>
    </location>
</feature>
<feature type="compositionally biased region" description="Low complexity" evidence="1">
    <location>
        <begin position="712"/>
        <end position="738"/>
    </location>
</feature>
<gene>
    <name evidence="3" type="ORF">MNEG_3418</name>
</gene>
<feature type="region of interest" description="Disordered" evidence="1">
    <location>
        <begin position="351"/>
        <end position="390"/>
    </location>
</feature>
<feature type="compositionally biased region" description="Gly residues" evidence="1">
    <location>
        <begin position="239"/>
        <end position="249"/>
    </location>
</feature>
<feature type="compositionally biased region" description="Low complexity" evidence="1">
    <location>
        <begin position="626"/>
        <end position="636"/>
    </location>
</feature>
<evidence type="ECO:0000313" key="4">
    <source>
        <dbReference type="Proteomes" id="UP000054498"/>
    </source>
</evidence>
<feature type="region of interest" description="Disordered" evidence="1">
    <location>
        <begin position="162"/>
        <end position="198"/>
    </location>
</feature>